<keyword evidence="2" id="KW-0217">Developmental protein</keyword>
<evidence type="ECO:0000256" key="6">
    <source>
        <dbReference type="PROSITE-ProRule" id="PRU00108"/>
    </source>
</evidence>
<dbReference type="PANTHER" id="PTHR24340:SF41">
    <property type="entry name" value="MUSCLE-SPECIFIC HOMEOBOX PROTEIN TINMAN-RELATED"/>
    <property type="match status" value="1"/>
</dbReference>
<feature type="domain" description="Homeobox" evidence="8">
    <location>
        <begin position="1"/>
        <end position="52"/>
    </location>
</feature>
<proteinExistence type="predicted"/>
<accession>A0A914KSS7</accession>
<dbReference type="WBParaSite" id="Minc3s00101g04565">
    <property type="protein sequence ID" value="Minc3s00101g04565"/>
    <property type="gene ID" value="Minc3s00101g04565"/>
</dbReference>
<feature type="DNA-binding region" description="Homeobox" evidence="6">
    <location>
        <begin position="3"/>
        <end position="53"/>
    </location>
</feature>
<evidence type="ECO:0000256" key="1">
    <source>
        <dbReference type="ARBA" id="ARBA00004123"/>
    </source>
</evidence>
<protein>
    <submittedName>
        <fullName evidence="10">Homeobox domain-containing protein</fullName>
    </submittedName>
</protein>
<dbReference type="InterPro" id="IPR009057">
    <property type="entry name" value="Homeodomain-like_sf"/>
</dbReference>
<organism evidence="9 10">
    <name type="scientific">Meloidogyne incognita</name>
    <name type="common">Southern root-knot nematode worm</name>
    <name type="synonym">Oxyuris incognita</name>
    <dbReference type="NCBI Taxonomy" id="6306"/>
    <lineage>
        <taxon>Eukaryota</taxon>
        <taxon>Metazoa</taxon>
        <taxon>Ecdysozoa</taxon>
        <taxon>Nematoda</taxon>
        <taxon>Chromadorea</taxon>
        <taxon>Rhabditida</taxon>
        <taxon>Tylenchina</taxon>
        <taxon>Tylenchomorpha</taxon>
        <taxon>Tylenchoidea</taxon>
        <taxon>Meloidogynidae</taxon>
        <taxon>Meloidogyninae</taxon>
        <taxon>Meloidogyne</taxon>
        <taxon>Meloidogyne incognita group</taxon>
    </lineage>
</organism>
<comment type="subcellular location">
    <subcellularLocation>
        <location evidence="1 6 7">Nucleus</location>
    </subcellularLocation>
</comment>
<evidence type="ECO:0000313" key="10">
    <source>
        <dbReference type="WBParaSite" id="Minc3s00101g04565"/>
    </source>
</evidence>
<keyword evidence="5 6" id="KW-0539">Nucleus</keyword>
<dbReference type="Proteomes" id="UP000887563">
    <property type="component" value="Unplaced"/>
</dbReference>
<reference evidence="10" key="1">
    <citation type="submission" date="2022-11" db="UniProtKB">
        <authorList>
            <consortium name="WormBaseParasite"/>
        </authorList>
    </citation>
    <scope>IDENTIFICATION</scope>
</reference>
<dbReference type="SMART" id="SM00389">
    <property type="entry name" value="HOX"/>
    <property type="match status" value="1"/>
</dbReference>
<dbReference type="GO" id="GO:0005634">
    <property type="term" value="C:nucleus"/>
    <property type="evidence" value="ECO:0007669"/>
    <property type="project" value="UniProtKB-SubCell"/>
</dbReference>
<dbReference type="Gene3D" id="1.10.10.60">
    <property type="entry name" value="Homeodomain-like"/>
    <property type="match status" value="1"/>
</dbReference>
<evidence type="ECO:0000313" key="9">
    <source>
        <dbReference type="Proteomes" id="UP000887563"/>
    </source>
</evidence>
<evidence type="ECO:0000256" key="5">
    <source>
        <dbReference type="ARBA" id="ARBA00023242"/>
    </source>
</evidence>
<evidence type="ECO:0000256" key="3">
    <source>
        <dbReference type="ARBA" id="ARBA00023125"/>
    </source>
</evidence>
<evidence type="ECO:0000259" key="8">
    <source>
        <dbReference type="PROSITE" id="PS50071"/>
    </source>
</evidence>
<name>A0A914KSS7_MELIC</name>
<dbReference type="Pfam" id="PF00046">
    <property type="entry name" value="Homeodomain"/>
    <property type="match status" value="1"/>
</dbReference>
<evidence type="ECO:0000256" key="4">
    <source>
        <dbReference type="ARBA" id="ARBA00023155"/>
    </source>
</evidence>
<dbReference type="AlphaFoldDB" id="A0A914KSS7"/>
<keyword evidence="9" id="KW-1185">Reference proteome</keyword>
<dbReference type="PROSITE" id="PS50071">
    <property type="entry name" value="HOMEOBOX_2"/>
    <property type="match status" value="1"/>
</dbReference>
<dbReference type="GO" id="GO:0030154">
    <property type="term" value="P:cell differentiation"/>
    <property type="evidence" value="ECO:0007669"/>
    <property type="project" value="TreeGrafter"/>
</dbReference>
<dbReference type="PROSITE" id="PS00027">
    <property type="entry name" value="HOMEOBOX_1"/>
    <property type="match status" value="1"/>
</dbReference>
<evidence type="ECO:0000256" key="2">
    <source>
        <dbReference type="ARBA" id="ARBA00022473"/>
    </source>
</evidence>
<dbReference type="SUPFAM" id="SSF46689">
    <property type="entry name" value="Homeodomain-like"/>
    <property type="match status" value="1"/>
</dbReference>
<dbReference type="InterPro" id="IPR017970">
    <property type="entry name" value="Homeobox_CS"/>
</dbReference>
<dbReference type="GO" id="GO:0000978">
    <property type="term" value="F:RNA polymerase II cis-regulatory region sequence-specific DNA binding"/>
    <property type="evidence" value="ECO:0007669"/>
    <property type="project" value="TreeGrafter"/>
</dbReference>
<dbReference type="GO" id="GO:0000981">
    <property type="term" value="F:DNA-binding transcription factor activity, RNA polymerase II-specific"/>
    <property type="evidence" value="ECO:0007669"/>
    <property type="project" value="InterPro"/>
</dbReference>
<dbReference type="CDD" id="cd00086">
    <property type="entry name" value="homeodomain"/>
    <property type="match status" value="1"/>
</dbReference>
<sequence>MIPKSKKILEQKFCEQKYISSNQRDDMAVKTGLTSLQVNSWFQQRRAKWRKVHAEFNFH</sequence>
<evidence type="ECO:0000256" key="7">
    <source>
        <dbReference type="RuleBase" id="RU000682"/>
    </source>
</evidence>
<dbReference type="InterPro" id="IPR001356">
    <property type="entry name" value="HD"/>
</dbReference>
<keyword evidence="4 6" id="KW-0371">Homeobox</keyword>
<dbReference type="InterPro" id="IPR050394">
    <property type="entry name" value="Homeobox_NK-like"/>
</dbReference>
<dbReference type="PANTHER" id="PTHR24340">
    <property type="entry name" value="HOMEOBOX PROTEIN NKX"/>
    <property type="match status" value="1"/>
</dbReference>
<keyword evidence="3 6" id="KW-0238">DNA-binding</keyword>